<evidence type="ECO:0000256" key="5">
    <source>
        <dbReference type="ARBA" id="ARBA00022737"/>
    </source>
</evidence>
<evidence type="ECO:0008006" key="11">
    <source>
        <dbReference type="Google" id="ProtNLM"/>
    </source>
</evidence>
<feature type="repeat" description="Solcar" evidence="7">
    <location>
        <begin position="213"/>
        <end position="301"/>
    </location>
</feature>
<comment type="subcellular location">
    <subcellularLocation>
        <location evidence="1">Membrane</location>
        <topology evidence="1">Multi-pass membrane protein</topology>
    </subcellularLocation>
</comment>
<evidence type="ECO:0000313" key="10">
    <source>
        <dbReference type="Proteomes" id="UP001234178"/>
    </source>
</evidence>
<evidence type="ECO:0000256" key="3">
    <source>
        <dbReference type="ARBA" id="ARBA00022448"/>
    </source>
</evidence>
<feature type="repeat" description="Solcar" evidence="7">
    <location>
        <begin position="118"/>
        <end position="204"/>
    </location>
</feature>
<keyword evidence="5" id="KW-0677">Repeat</keyword>
<evidence type="ECO:0000256" key="2">
    <source>
        <dbReference type="ARBA" id="ARBA00006375"/>
    </source>
</evidence>
<name>A0ABR0B3Y6_9CRUS</name>
<evidence type="ECO:0000256" key="6">
    <source>
        <dbReference type="ARBA" id="ARBA00023136"/>
    </source>
</evidence>
<dbReference type="SUPFAM" id="SSF103506">
    <property type="entry name" value="Mitochondrial carrier"/>
    <property type="match status" value="1"/>
</dbReference>
<dbReference type="EMBL" id="JAOYFB010000040">
    <property type="protein sequence ID" value="KAK4036410.1"/>
    <property type="molecule type" value="Genomic_DNA"/>
</dbReference>
<evidence type="ECO:0000313" key="9">
    <source>
        <dbReference type="EMBL" id="KAK4036410.1"/>
    </source>
</evidence>
<proteinExistence type="inferred from homology"/>
<dbReference type="Proteomes" id="UP001234178">
    <property type="component" value="Unassembled WGS sequence"/>
</dbReference>
<keyword evidence="6 7" id="KW-0472">Membrane</keyword>
<dbReference type="Pfam" id="PF00153">
    <property type="entry name" value="Mito_carr"/>
    <property type="match status" value="3"/>
</dbReference>
<evidence type="ECO:0000256" key="8">
    <source>
        <dbReference type="RuleBase" id="RU000488"/>
    </source>
</evidence>
<keyword evidence="4 7" id="KW-0812">Transmembrane</keyword>
<dbReference type="PRINTS" id="PR00926">
    <property type="entry name" value="MITOCARRIER"/>
</dbReference>
<gene>
    <name evidence="9" type="ORF">OUZ56_028468</name>
</gene>
<evidence type="ECO:0000256" key="7">
    <source>
        <dbReference type="PROSITE-ProRule" id="PRU00282"/>
    </source>
</evidence>
<keyword evidence="3 8" id="KW-0813">Transport</keyword>
<dbReference type="InterPro" id="IPR002067">
    <property type="entry name" value="MCP"/>
</dbReference>
<feature type="repeat" description="Solcar" evidence="7">
    <location>
        <begin position="14"/>
        <end position="107"/>
    </location>
</feature>
<protein>
    <recommendedName>
        <fullName evidence="11">Mitochondrial thiamine pyrophosphate carrier</fullName>
    </recommendedName>
</protein>
<reference evidence="9 10" key="1">
    <citation type="journal article" date="2023" name="Nucleic Acids Res.">
        <title>The hologenome of Daphnia magna reveals possible DNA methylation and microbiome-mediated evolution of the host genome.</title>
        <authorList>
            <person name="Chaturvedi A."/>
            <person name="Li X."/>
            <person name="Dhandapani V."/>
            <person name="Marshall H."/>
            <person name="Kissane S."/>
            <person name="Cuenca-Cambronero M."/>
            <person name="Asole G."/>
            <person name="Calvet F."/>
            <person name="Ruiz-Romero M."/>
            <person name="Marangio P."/>
            <person name="Guigo R."/>
            <person name="Rago D."/>
            <person name="Mirbahai L."/>
            <person name="Eastwood N."/>
            <person name="Colbourne J.K."/>
            <person name="Zhou J."/>
            <person name="Mallon E."/>
            <person name="Orsini L."/>
        </authorList>
    </citation>
    <scope>NUCLEOTIDE SEQUENCE [LARGE SCALE GENOMIC DNA]</scope>
    <source>
        <strain evidence="9">LRV0_1</strain>
    </source>
</reference>
<comment type="similarity">
    <text evidence="2 8">Belongs to the mitochondrial carrier (TC 2.A.29) family.</text>
</comment>
<dbReference type="Gene3D" id="1.50.40.10">
    <property type="entry name" value="Mitochondrial carrier domain"/>
    <property type="match status" value="1"/>
</dbReference>
<dbReference type="PANTHER" id="PTHR24089">
    <property type="entry name" value="SOLUTE CARRIER FAMILY 25"/>
    <property type="match status" value="1"/>
</dbReference>
<evidence type="ECO:0000256" key="4">
    <source>
        <dbReference type="ARBA" id="ARBA00022692"/>
    </source>
</evidence>
<comment type="caution">
    <text evidence="9">The sequence shown here is derived from an EMBL/GenBank/DDBJ whole genome shotgun (WGS) entry which is preliminary data.</text>
</comment>
<dbReference type="InterPro" id="IPR018108">
    <property type="entry name" value="MCP_transmembrane"/>
</dbReference>
<evidence type="ECO:0000256" key="1">
    <source>
        <dbReference type="ARBA" id="ARBA00004141"/>
    </source>
</evidence>
<dbReference type="PROSITE" id="PS50920">
    <property type="entry name" value="SOLCAR"/>
    <property type="match status" value="3"/>
</dbReference>
<keyword evidence="10" id="KW-1185">Reference proteome</keyword>
<organism evidence="9 10">
    <name type="scientific">Daphnia magna</name>
    <dbReference type="NCBI Taxonomy" id="35525"/>
    <lineage>
        <taxon>Eukaryota</taxon>
        <taxon>Metazoa</taxon>
        <taxon>Ecdysozoa</taxon>
        <taxon>Arthropoda</taxon>
        <taxon>Crustacea</taxon>
        <taxon>Branchiopoda</taxon>
        <taxon>Diplostraca</taxon>
        <taxon>Cladocera</taxon>
        <taxon>Anomopoda</taxon>
        <taxon>Daphniidae</taxon>
        <taxon>Daphnia</taxon>
    </lineage>
</organism>
<dbReference type="InterPro" id="IPR023395">
    <property type="entry name" value="MCP_dom_sf"/>
</dbReference>
<accession>A0ABR0B3Y6</accession>
<sequence length="311" mass="33953">MKFMEDVVKKRTRTVLSERGFAGAVGGCATRFLCQPFDVLKIRFQVQIEPISKSSGSAVYRGIIQGLQHIVKGEGWTALWKGHVAAQALSATFGFVQFGLFEGITTYAFEKSPSLKSLQSGVNFSAGLGSGCMATIVSFPFDTIRTRLIVQGEPKIYKGVIDVISKMWAKEGALSLYHGLSPTLIQIGPYTGCQFAIYKFLIEMYEEAIDGKGAGLKSLTCGAVAGAVAKTLVYPLDLGKKRMQLQGFCNRHQYKGLLDCLATTVRNEGLAALLKGLSPSLLKAVFSSALQFYFYETTLEFLTRSNVRVKC</sequence>